<evidence type="ECO:0000313" key="2">
    <source>
        <dbReference type="EMBL" id="CAG6398909.1"/>
    </source>
</evidence>
<dbReference type="AlphaFoldDB" id="A0A9W4GV61"/>
<dbReference type="Proteomes" id="UP001152519">
    <property type="component" value="Unassembled WGS sequence"/>
</dbReference>
<comment type="caution">
    <text evidence="2">The sequence shown here is derived from an EMBL/GenBank/DDBJ whole genome shotgun (WGS) entry which is preliminary data.</text>
</comment>
<feature type="compositionally biased region" description="Low complexity" evidence="1">
    <location>
        <begin position="151"/>
        <end position="189"/>
    </location>
</feature>
<gene>
    <name evidence="2" type="ORF">SCOCK_80064</name>
</gene>
<name>A0A9W4GV61_9ACTN</name>
<sequence>MAGPLPRRRRLLRRRLERRLRHRPRHDPRRRPRRPPRRLRGPALRPGLRRHLPQRRPPVLLDGLPEPGQGGGVPCAARGRRGLSGCLPAGAWEEHADGSGLSAFLGPVTLADAAASLRGNLSTGSTGDDVLAHPAAGSGNTWDTAGASRLSATTDPASAPAARRPDGALPATGFLTTGTTTGAAPMTES</sequence>
<protein>
    <submittedName>
        <fullName evidence="2">Uncharacterized protein</fullName>
    </submittedName>
</protein>
<evidence type="ECO:0000256" key="1">
    <source>
        <dbReference type="SAM" id="MobiDB-lite"/>
    </source>
</evidence>
<reference evidence="2" key="1">
    <citation type="submission" date="2021-05" db="EMBL/GenBank/DDBJ databases">
        <authorList>
            <person name="Arsene-Ploetze F."/>
        </authorList>
    </citation>
    <scope>NUCLEOTIDE SEQUENCE</scope>
    <source>
        <strain evidence="2">DSM 42138</strain>
    </source>
</reference>
<proteinExistence type="predicted"/>
<evidence type="ECO:0000313" key="3">
    <source>
        <dbReference type="Proteomes" id="UP001152519"/>
    </source>
</evidence>
<keyword evidence="3" id="KW-1185">Reference proteome</keyword>
<dbReference type="EMBL" id="CAJSLV010000114">
    <property type="protein sequence ID" value="CAG6398909.1"/>
    <property type="molecule type" value="Genomic_DNA"/>
</dbReference>
<organism evidence="2 3">
    <name type="scientific">Actinacidiphila cocklensis</name>
    <dbReference type="NCBI Taxonomy" id="887465"/>
    <lineage>
        <taxon>Bacteria</taxon>
        <taxon>Bacillati</taxon>
        <taxon>Actinomycetota</taxon>
        <taxon>Actinomycetes</taxon>
        <taxon>Kitasatosporales</taxon>
        <taxon>Streptomycetaceae</taxon>
        <taxon>Actinacidiphila</taxon>
    </lineage>
</organism>
<feature type="region of interest" description="Disordered" evidence="1">
    <location>
        <begin position="1"/>
        <end position="75"/>
    </location>
</feature>
<feature type="region of interest" description="Disordered" evidence="1">
    <location>
        <begin position="131"/>
        <end position="189"/>
    </location>
</feature>
<accession>A0A9W4GV61</accession>
<feature type="compositionally biased region" description="Basic residues" evidence="1">
    <location>
        <begin position="1"/>
        <end position="40"/>
    </location>
</feature>